<proteinExistence type="inferred from homology"/>
<protein>
    <submittedName>
        <fullName evidence="9">Predicted protein</fullName>
    </submittedName>
</protein>
<dbReference type="GO" id="GO:0000398">
    <property type="term" value="P:mRNA splicing, via spliceosome"/>
    <property type="evidence" value="ECO:0007669"/>
    <property type="project" value="InterPro"/>
</dbReference>
<dbReference type="Gene3D" id="3.80.10.10">
    <property type="entry name" value="Ribonuclease Inhibitor"/>
    <property type="match status" value="1"/>
</dbReference>
<dbReference type="InterPro" id="IPR032675">
    <property type="entry name" value="LRR_dom_sf"/>
</dbReference>
<evidence type="ECO:0000313" key="10">
    <source>
        <dbReference type="Proteomes" id="UP000006671"/>
    </source>
</evidence>
<keyword evidence="2" id="KW-0433">Leucine-rich repeat</keyword>
<dbReference type="InterPro" id="IPR044640">
    <property type="entry name" value="RU2A"/>
</dbReference>
<comment type="similarity">
    <text evidence="7">Belongs to the U2 small nuclear ribonucleoprotein A family.</text>
</comment>
<dbReference type="Proteomes" id="UP000006671">
    <property type="component" value="Unassembled WGS sequence"/>
</dbReference>
<evidence type="ECO:0000256" key="5">
    <source>
        <dbReference type="ARBA" id="ARBA00023187"/>
    </source>
</evidence>
<keyword evidence="5" id="KW-0508">mRNA splicing</keyword>
<keyword evidence="6" id="KW-0539">Nucleus</keyword>
<evidence type="ECO:0000256" key="2">
    <source>
        <dbReference type="ARBA" id="ARBA00022614"/>
    </source>
</evidence>
<feature type="domain" description="U2A'/phosphoprotein 32 family A C-terminal" evidence="8">
    <location>
        <begin position="43"/>
        <end position="61"/>
    </location>
</feature>
<sequence>MSQFKDLRILSLSYNYIEDFRELKYIPASVENLSLEGNPISNHPNYRLNVIENIPQLKILDTKPIKDSERKDIHEANQLADYIPKLLFALDKLCSKTYKDLVMLGAQVEQYRKYGNLSPNNVENEFEFSFPSYIPKNGEYKRCVKRIPPLSDVKDTRITVEGVRNLARNMFDETLINSTLDECNNVAELELDRFKLELKESIVKQYKEVKKYANAVACLEKEQKFVVYSGDQTQLYIFIKCMVQVANQLCKYN</sequence>
<keyword evidence="4" id="KW-0677">Repeat</keyword>
<organism evidence="10">
    <name type="scientific">Naegleria gruberi</name>
    <name type="common">Amoeba</name>
    <dbReference type="NCBI Taxonomy" id="5762"/>
    <lineage>
        <taxon>Eukaryota</taxon>
        <taxon>Discoba</taxon>
        <taxon>Heterolobosea</taxon>
        <taxon>Tetramitia</taxon>
        <taxon>Eutetramitia</taxon>
        <taxon>Vahlkampfiidae</taxon>
        <taxon>Naegleria</taxon>
    </lineage>
</organism>
<dbReference type="EMBL" id="GG738871">
    <property type="protein sequence ID" value="EFC43790.1"/>
    <property type="molecule type" value="Genomic_DNA"/>
</dbReference>
<keyword evidence="3" id="KW-0507">mRNA processing</keyword>
<dbReference type="PANTHER" id="PTHR10552:SF6">
    <property type="entry name" value="U2 SMALL NUCLEAR RIBONUCLEOPROTEIN A"/>
    <property type="match status" value="1"/>
</dbReference>
<dbReference type="SUPFAM" id="SSF52058">
    <property type="entry name" value="L domain-like"/>
    <property type="match status" value="1"/>
</dbReference>
<dbReference type="VEuPathDB" id="AmoebaDB:NAEGRDRAFT_68192"/>
<dbReference type="GO" id="GO:0030620">
    <property type="term" value="F:U2 snRNA binding"/>
    <property type="evidence" value="ECO:0007669"/>
    <property type="project" value="InterPro"/>
</dbReference>
<dbReference type="InterPro" id="IPR003603">
    <property type="entry name" value="U2A'_phosphoprotein32A_C"/>
</dbReference>
<evidence type="ECO:0000256" key="4">
    <source>
        <dbReference type="ARBA" id="ARBA00022737"/>
    </source>
</evidence>
<evidence type="ECO:0000256" key="3">
    <source>
        <dbReference type="ARBA" id="ARBA00022728"/>
    </source>
</evidence>
<dbReference type="PROSITE" id="PS51450">
    <property type="entry name" value="LRR"/>
    <property type="match status" value="1"/>
</dbReference>
<evidence type="ECO:0000256" key="6">
    <source>
        <dbReference type="ARBA" id="ARBA00023242"/>
    </source>
</evidence>
<accession>D2VHE9</accession>
<dbReference type="GeneID" id="8856602"/>
<dbReference type="InterPro" id="IPR001611">
    <property type="entry name" value="Leu-rich_rpt"/>
</dbReference>
<keyword evidence="3" id="KW-0747">Spliceosome</keyword>
<comment type="subcellular location">
    <subcellularLocation>
        <location evidence="1">Nucleus</location>
    </subcellularLocation>
</comment>
<evidence type="ECO:0000256" key="1">
    <source>
        <dbReference type="ARBA" id="ARBA00004123"/>
    </source>
</evidence>
<evidence type="ECO:0000259" key="8">
    <source>
        <dbReference type="SMART" id="SM00446"/>
    </source>
</evidence>
<dbReference type="AlphaFoldDB" id="D2VHE9"/>
<reference evidence="9 10" key="1">
    <citation type="journal article" date="2010" name="Cell">
        <title>The genome of Naegleria gruberi illuminates early eukaryotic versatility.</title>
        <authorList>
            <person name="Fritz-Laylin L.K."/>
            <person name="Prochnik S.E."/>
            <person name="Ginger M.L."/>
            <person name="Dacks J.B."/>
            <person name="Carpenter M.L."/>
            <person name="Field M.C."/>
            <person name="Kuo A."/>
            <person name="Paredez A."/>
            <person name="Chapman J."/>
            <person name="Pham J."/>
            <person name="Shu S."/>
            <person name="Neupane R."/>
            <person name="Cipriano M."/>
            <person name="Mancuso J."/>
            <person name="Tu H."/>
            <person name="Salamov A."/>
            <person name="Lindquist E."/>
            <person name="Shapiro H."/>
            <person name="Lucas S."/>
            <person name="Grigoriev I.V."/>
            <person name="Cande W.Z."/>
            <person name="Fulton C."/>
            <person name="Rokhsar D.S."/>
            <person name="Dawson S.C."/>
        </authorList>
    </citation>
    <scope>NUCLEOTIDE SEQUENCE [LARGE SCALE GENOMIC DNA]</scope>
    <source>
        <strain evidence="9 10">NEG-M</strain>
    </source>
</reference>
<dbReference type="SMART" id="SM00446">
    <property type="entry name" value="LRRcap"/>
    <property type="match status" value="1"/>
</dbReference>
<dbReference type="Pfam" id="PF14580">
    <property type="entry name" value="LRR_9"/>
    <property type="match status" value="1"/>
</dbReference>
<dbReference type="InParanoid" id="D2VHE9"/>
<dbReference type="OrthoDB" id="1517790at2759"/>
<name>D2VHE9_NAEGR</name>
<dbReference type="PANTHER" id="PTHR10552">
    <property type="entry name" value="U2 SMALL NUCLEAR RIBONUCLEOPROTEIN A"/>
    <property type="match status" value="1"/>
</dbReference>
<evidence type="ECO:0000313" key="9">
    <source>
        <dbReference type="EMBL" id="EFC43790.1"/>
    </source>
</evidence>
<dbReference type="KEGG" id="ngr:NAEGRDRAFT_68192"/>
<keyword evidence="10" id="KW-1185">Reference proteome</keyword>
<dbReference type="RefSeq" id="XP_002676534.1">
    <property type="nucleotide sequence ID" value="XM_002676488.1"/>
</dbReference>
<evidence type="ECO:0000256" key="7">
    <source>
        <dbReference type="ARBA" id="ARBA00024196"/>
    </source>
</evidence>
<gene>
    <name evidence="9" type="ORF">NAEGRDRAFT_68192</name>
</gene>
<dbReference type="GO" id="GO:0005681">
    <property type="term" value="C:spliceosomal complex"/>
    <property type="evidence" value="ECO:0007669"/>
    <property type="project" value="UniProtKB-KW"/>
</dbReference>